<dbReference type="AlphaFoldDB" id="A0AAE0GMC4"/>
<evidence type="ECO:0000259" key="1">
    <source>
        <dbReference type="Pfam" id="PF08626"/>
    </source>
</evidence>
<accession>A0AAE0GMC4</accession>
<sequence length="367" mass="40682">MSSGLYRIEPGTSIEREAEISIAVVPVGGLSPAKFKEYAKLLTAWNRIDLRDLRATYDSDNSNQGWRRSPFGKLPWEAGCLRFHFVEEAPQDSPSSAAALNARSNFAVIGICHCPATDDLRMAYQEFLALRAGSSRLNAPVMWCLAFEPTGAAHEQVELEVEQRREKLFVVPPLTHQLKMHVQTMMELLSCSVLSALEEQFRQTQVECARIEAALAPSLPDLARMPSERRRRGNALSLAQRLRLGRLCLLAGSPADAHDLFEAASVELSSLAEHRLQGQALEGVVAATLLEPGEDTQEDALRNQDAVREMFEQVPCGPCHDLMARNVAPMTGHESLLWGEIAHAWSCADDGPQIPPLGRDRTRLERR</sequence>
<dbReference type="Pfam" id="PF08626">
    <property type="entry name" value="TRAPPC9-Trs120"/>
    <property type="match status" value="1"/>
</dbReference>
<dbReference type="InterPro" id="IPR058563">
    <property type="entry name" value="Trs120_TRAPPC9_N"/>
</dbReference>
<name>A0AAE0GMC4_9CHLO</name>
<dbReference type="InterPro" id="IPR013935">
    <property type="entry name" value="Trs120_TRAPPC9"/>
</dbReference>
<organism evidence="2 3">
    <name type="scientific">Cymbomonas tetramitiformis</name>
    <dbReference type="NCBI Taxonomy" id="36881"/>
    <lineage>
        <taxon>Eukaryota</taxon>
        <taxon>Viridiplantae</taxon>
        <taxon>Chlorophyta</taxon>
        <taxon>Pyramimonadophyceae</taxon>
        <taxon>Pyramimonadales</taxon>
        <taxon>Pyramimonadaceae</taxon>
        <taxon>Cymbomonas</taxon>
    </lineage>
</organism>
<evidence type="ECO:0000313" key="2">
    <source>
        <dbReference type="EMBL" id="KAK3280620.1"/>
    </source>
</evidence>
<dbReference type="PANTHER" id="PTHR21512:SF5">
    <property type="entry name" value="TRAFFICKING PROTEIN PARTICLE COMPLEX SUBUNIT 9"/>
    <property type="match status" value="1"/>
</dbReference>
<reference evidence="2 3" key="1">
    <citation type="journal article" date="2015" name="Genome Biol. Evol.">
        <title>Comparative Genomics of a Bacterivorous Green Alga Reveals Evolutionary Causalities and Consequences of Phago-Mixotrophic Mode of Nutrition.</title>
        <authorList>
            <person name="Burns J.A."/>
            <person name="Paasch A."/>
            <person name="Narechania A."/>
            <person name="Kim E."/>
        </authorList>
    </citation>
    <scope>NUCLEOTIDE SEQUENCE [LARGE SCALE GENOMIC DNA]</scope>
    <source>
        <strain evidence="2 3">PLY_AMNH</strain>
    </source>
</reference>
<comment type="caution">
    <text evidence="2">The sequence shown here is derived from an EMBL/GenBank/DDBJ whole genome shotgun (WGS) entry which is preliminary data.</text>
</comment>
<proteinExistence type="predicted"/>
<keyword evidence="3" id="KW-1185">Reference proteome</keyword>
<dbReference type="PANTHER" id="PTHR21512">
    <property type="entry name" value="TRAFFICKING PROTEIN PARTICLE COMPLEX SUBUNIT 9"/>
    <property type="match status" value="1"/>
</dbReference>
<evidence type="ECO:0000313" key="3">
    <source>
        <dbReference type="Proteomes" id="UP001190700"/>
    </source>
</evidence>
<feature type="domain" description="Trs120/TRAPPC9 N-terminal" evidence="1">
    <location>
        <begin position="18"/>
        <end position="200"/>
    </location>
</feature>
<gene>
    <name evidence="2" type="ORF">CYMTET_11548</name>
</gene>
<dbReference type="EMBL" id="LGRX02004326">
    <property type="protein sequence ID" value="KAK3280620.1"/>
    <property type="molecule type" value="Genomic_DNA"/>
</dbReference>
<protein>
    <recommendedName>
        <fullName evidence="1">Trs120/TRAPPC9 N-terminal domain-containing protein</fullName>
    </recommendedName>
</protein>
<dbReference type="Proteomes" id="UP001190700">
    <property type="component" value="Unassembled WGS sequence"/>
</dbReference>
<dbReference type="GO" id="GO:0005802">
    <property type="term" value="C:trans-Golgi network"/>
    <property type="evidence" value="ECO:0007669"/>
    <property type="project" value="TreeGrafter"/>
</dbReference>